<proteinExistence type="inferred from homology"/>
<protein>
    <submittedName>
        <fullName evidence="5">GNAT family N-acetyltransferase</fullName>
        <ecNumber evidence="5">2.3.-.-</ecNumber>
    </submittedName>
</protein>
<evidence type="ECO:0000313" key="6">
    <source>
        <dbReference type="Proteomes" id="UP001595698"/>
    </source>
</evidence>
<accession>A0ABV8F5B7</accession>
<sequence>MGNTRLVSVEDAPSLVERLRENRDFLAPWEPTRDDDFFTVATQRDLLETALRAYSDGTMLPLAILDDAGTLVGRLTVSGITRGAFQSGSVGYWVSRTHNGRGIATRAVAETKEIAFTELGLHRLQAETLIHNTASQRVLKRNGFVPYGIAPQYLKIAGEWQEHVLYQVLNQAPEKAGGR</sequence>
<reference evidence="6" key="1">
    <citation type="journal article" date="2019" name="Int. J. Syst. Evol. Microbiol.">
        <title>The Global Catalogue of Microorganisms (GCM) 10K type strain sequencing project: providing services to taxonomists for standard genome sequencing and annotation.</title>
        <authorList>
            <consortium name="The Broad Institute Genomics Platform"/>
            <consortium name="The Broad Institute Genome Sequencing Center for Infectious Disease"/>
            <person name="Wu L."/>
            <person name="Ma J."/>
        </authorList>
    </citation>
    <scope>NUCLEOTIDE SEQUENCE [LARGE SCALE GENOMIC DNA]</scope>
    <source>
        <strain evidence="6">TBRC 7912</strain>
    </source>
</reference>
<dbReference type="InterPro" id="IPR051531">
    <property type="entry name" value="N-acetyltransferase"/>
</dbReference>
<dbReference type="EMBL" id="JBHSBC010000022">
    <property type="protein sequence ID" value="MFC3983029.1"/>
    <property type="molecule type" value="Genomic_DNA"/>
</dbReference>
<dbReference type="GO" id="GO:0016746">
    <property type="term" value="F:acyltransferase activity"/>
    <property type="evidence" value="ECO:0007669"/>
    <property type="project" value="UniProtKB-KW"/>
</dbReference>
<keyword evidence="2 5" id="KW-0012">Acyltransferase</keyword>
<dbReference type="Pfam" id="PF13302">
    <property type="entry name" value="Acetyltransf_3"/>
    <property type="match status" value="1"/>
</dbReference>
<dbReference type="PROSITE" id="PS51186">
    <property type="entry name" value="GNAT"/>
    <property type="match status" value="1"/>
</dbReference>
<comment type="caution">
    <text evidence="5">The sequence shown here is derived from an EMBL/GenBank/DDBJ whole genome shotgun (WGS) entry which is preliminary data.</text>
</comment>
<dbReference type="PANTHER" id="PTHR43792">
    <property type="entry name" value="GNAT FAMILY, PUTATIVE (AFU_ORTHOLOGUE AFUA_3G00765)-RELATED-RELATED"/>
    <property type="match status" value="1"/>
</dbReference>
<name>A0ABV8F5B7_9ACTN</name>
<dbReference type="InterPro" id="IPR000182">
    <property type="entry name" value="GNAT_dom"/>
</dbReference>
<organism evidence="5 6">
    <name type="scientific">Streptosporangium jomthongense</name>
    <dbReference type="NCBI Taxonomy" id="1193683"/>
    <lineage>
        <taxon>Bacteria</taxon>
        <taxon>Bacillati</taxon>
        <taxon>Actinomycetota</taxon>
        <taxon>Actinomycetes</taxon>
        <taxon>Streptosporangiales</taxon>
        <taxon>Streptosporangiaceae</taxon>
        <taxon>Streptosporangium</taxon>
    </lineage>
</organism>
<dbReference type="Proteomes" id="UP001595698">
    <property type="component" value="Unassembled WGS sequence"/>
</dbReference>
<keyword evidence="6" id="KW-1185">Reference proteome</keyword>
<feature type="domain" description="N-acetyltransferase" evidence="4">
    <location>
        <begin position="17"/>
        <end position="171"/>
    </location>
</feature>
<keyword evidence="1 5" id="KW-0808">Transferase</keyword>
<evidence type="ECO:0000313" key="5">
    <source>
        <dbReference type="EMBL" id="MFC3983029.1"/>
    </source>
</evidence>
<dbReference type="EC" id="2.3.-.-" evidence="5"/>
<dbReference type="InterPro" id="IPR016181">
    <property type="entry name" value="Acyl_CoA_acyltransferase"/>
</dbReference>
<comment type="similarity">
    <text evidence="3">Belongs to the acetyltransferase family. RimJ subfamily.</text>
</comment>
<dbReference type="SUPFAM" id="SSF55729">
    <property type="entry name" value="Acyl-CoA N-acyltransferases (Nat)"/>
    <property type="match status" value="1"/>
</dbReference>
<dbReference type="RefSeq" id="WP_386191842.1">
    <property type="nucleotide sequence ID" value="NZ_JBHSBC010000022.1"/>
</dbReference>
<evidence type="ECO:0000259" key="4">
    <source>
        <dbReference type="PROSITE" id="PS51186"/>
    </source>
</evidence>
<dbReference type="Gene3D" id="3.40.630.30">
    <property type="match status" value="1"/>
</dbReference>
<evidence type="ECO:0000256" key="3">
    <source>
        <dbReference type="ARBA" id="ARBA00038502"/>
    </source>
</evidence>
<gene>
    <name evidence="5" type="ORF">ACFOYY_23055</name>
</gene>
<evidence type="ECO:0000256" key="2">
    <source>
        <dbReference type="ARBA" id="ARBA00023315"/>
    </source>
</evidence>
<dbReference type="PANTHER" id="PTHR43792:SF8">
    <property type="entry name" value="[RIBOSOMAL PROTEIN US5]-ALANINE N-ACETYLTRANSFERASE"/>
    <property type="match status" value="1"/>
</dbReference>
<evidence type="ECO:0000256" key="1">
    <source>
        <dbReference type="ARBA" id="ARBA00022679"/>
    </source>
</evidence>